<feature type="region of interest" description="Disordered" evidence="4">
    <location>
        <begin position="97"/>
        <end position="126"/>
    </location>
</feature>
<keyword evidence="7" id="KW-1185">Reference proteome</keyword>
<dbReference type="OrthoDB" id="9768142at2"/>
<sequence precursor="true">MIRRLQALPAAVFLLCLFFLTACATDNKKASWDQDKPTFTQSIHDIQSEQQRLADFNRLQAAEVASLTTRMDALEALNQEYQLQQAQIQALSAQIEGLQRKQARKPRSSSAHTPSPAHTRVTTVKKHPAQPVAAAPVDVAPPPQPVVDTAAQADAEKNAYTAAYLALKSGRYDEAANGFNKQLDLYPKGEYSDQAWYWLGETRLAQNDGAKALNAFKYVVDHYPSSVKHAAALFKMAQISVDNKQPARAIEYYKRLIQEHADSDMAEQARAALNALEHPATESGQ</sequence>
<evidence type="ECO:0000256" key="4">
    <source>
        <dbReference type="SAM" id="MobiDB-lite"/>
    </source>
</evidence>
<feature type="repeat" description="TPR" evidence="3">
    <location>
        <begin position="156"/>
        <end position="189"/>
    </location>
</feature>
<name>Q0F2M2_9PROT</name>
<comment type="similarity">
    <text evidence="2">Belongs to the CpoB family.</text>
</comment>
<dbReference type="PROSITE" id="PS50005">
    <property type="entry name" value="TPR"/>
    <property type="match status" value="2"/>
</dbReference>
<dbReference type="InterPro" id="IPR034706">
    <property type="entry name" value="CpoB"/>
</dbReference>
<feature type="repeat" description="TPR" evidence="3">
    <location>
        <begin position="193"/>
        <end position="226"/>
    </location>
</feature>
<dbReference type="InParanoid" id="Q0F2M2"/>
<dbReference type="HAMAP" id="MF_02066">
    <property type="entry name" value="CpoB"/>
    <property type="match status" value="1"/>
</dbReference>
<organism evidence="6 7">
    <name type="scientific">Mariprofundus ferrooxydans PV-1</name>
    <dbReference type="NCBI Taxonomy" id="314345"/>
    <lineage>
        <taxon>Bacteria</taxon>
        <taxon>Pseudomonadati</taxon>
        <taxon>Pseudomonadota</taxon>
        <taxon>Candidatius Mariprofundia</taxon>
        <taxon>Mariprofundales</taxon>
        <taxon>Mariprofundaceae</taxon>
        <taxon>Mariprofundus</taxon>
    </lineage>
</organism>
<dbReference type="HOGENOM" id="CLU_975930_0_0_0"/>
<feature type="domain" description="Outer membrane lipoprotein BamD-like" evidence="5">
    <location>
        <begin position="154"/>
        <end position="276"/>
    </location>
</feature>
<dbReference type="Gene3D" id="1.25.40.10">
    <property type="entry name" value="Tetratricopeptide repeat domain"/>
    <property type="match status" value="1"/>
</dbReference>
<dbReference type="InterPro" id="IPR019734">
    <property type="entry name" value="TPR_rpt"/>
</dbReference>
<feature type="chain" id="PRO_5009992429" description="Cell division coordinator CpoB" evidence="2">
    <location>
        <begin position="25"/>
        <end position="285"/>
    </location>
</feature>
<protein>
    <recommendedName>
        <fullName evidence="2">Cell division coordinator CpoB</fullName>
    </recommendedName>
</protein>
<keyword evidence="2" id="KW-0132">Cell division</keyword>
<evidence type="ECO:0000256" key="1">
    <source>
        <dbReference type="ARBA" id="ARBA00022729"/>
    </source>
</evidence>
<comment type="function">
    <text evidence="2">Mediates coordination of peptidoglycan synthesis and outer membrane constriction during cell division.</text>
</comment>
<dbReference type="SUPFAM" id="SSF48452">
    <property type="entry name" value="TPR-like"/>
    <property type="match status" value="1"/>
</dbReference>
<dbReference type="RefSeq" id="WP_009850547.1">
    <property type="nucleotide sequence ID" value="NZ_DS022295.1"/>
</dbReference>
<evidence type="ECO:0000256" key="2">
    <source>
        <dbReference type="HAMAP-Rule" id="MF_02066"/>
    </source>
</evidence>
<keyword evidence="2" id="KW-0131">Cell cycle</keyword>
<dbReference type="GO" id="GO:0043093">
    <property type="term" value="P:FtsZ-dependent cytokinesis"/>
    <property type="evidence" value="ECO:0007669"/>
    <property type="project" value="UniProtKB-UniRule"/>
</dbReference>
<dbReference type="AlphaFoldDB" id="Q0F2M2"/>
<keyword evidence="1 2" id="KW-0732">Signal</keyword>
<dbReference type="Proteomes" id="UP000005297">
    <property type="component" value="Unassembled WGS sequence"/>
</dbReference>
<feature type="signal peptide" evidence="2">
    <location>
        <begin position="1"/>
        <end position="24"/>
    </location>
</feature>
<comment type="caution">
    <text evidence="6">The sequence shown here is derived from an EMBL/GenBank/DDBJ whole genome shotgun (WGS) entry which is preliminary data.</text>
</comment>
<reference evidence="6 7" key="1">
    <citation type="submission" date="2006-09" db="EMBL/GenBank/DDBJ databases">
        <authorList>
            <person name="Emerson D."/>
            <person name="Ferriera S."/>
            <person name="Johnson J."/>
            <person name="Kravitz S."/>
            <person name="Halpern A."/>
            <person name="Remington K."/>
            <person name="Beeson K."/>
            <person name="Tran B."/>
            <person name="Rogers Y.-H."/>
            <person name="Friedman R."/>
            <person name="Venter J.C."/>
        </authorList>
    </citation>
    <scope>NUCLEOTIDE SEQUENCE [LARGE SCALE GENOMIC DNA]</scope>
    <source>
        <strain evidence="6 7">PV-1</strain>
    </source>
</reference>
<accession>Q0F2M2</accession>
<evidence type="ECO:0000313" key="7">
    <source>
        <dbReference type="Proteomes" id="UP000005297"/>
    </source>
</evidence>
<gene>
    <name evidence="2" type="primary">cpoB</name>
    <name evidence="6" type="ORF">SPV1_01232</name>
</gene>
<dbReference type="eggNOG" id="COG1729">
    <property type="taxonomic scope" value="Bacteria"/>
</dbReference>
<keyword evidence="2" id="KW-0574">Periplasm</keyword>
<keyword evidence="3" id="KW-0802">TPR repeat</keyword>
<evidence type="ECO:0000313" key="6">
    <source>
        <dbReference type="EMBL" id="EAU55528.1"/>
    </source>
</evidence>
<evidence type="ECO:0000259" key="5">
    <source>
        <dbReference type="Pfam" id="PF13525"/>
    </source>
</evidence>
<dbReference type="Pfam" id="PF13525">
    <property type="entry name" value="YfiO"/>
    <property type="match status" value="1"/>
</dbReference>
<dbReference type="STRING" id="314344.AL013_01805"/>
<evidence type="ECO:0000256" key="3">
    <source>
        <dbReference type="PROSITE-ProRule" id="PRU00339"/>
    </source>
</evidence>
<comment type="subcellular location">
    <subcellularLocation>
        <location evidence="2">Periplasm</location>
    </subcellularLocation>
</comment>
<dbReference type="PROSITE" id="PS51257">
    <property type="entry name" value="PROKAR_LIPOPROTEIN"/>
    <property type="match status" value="1"/>
</dbReference>
<dbReference type="InterPro" id="IPR011990">
    <property type="entry name" value="TPR-like_helical_dom_sf"/>
</dbReference>
<proteinExistence type="inferred from homology"/>
<dbReference type="EMBL" id="AATS01000002">
    <property type="protein sequence ID" value="EAU55528.1"/>
    <property type="molecule type" value="Genomic_DNA"/>
</dbReference>
<dbReference type="InterPro" id="IPR039565">
    <property type="entry name" value="BamD-like"/>
</dbReference>
<dbReference type="GO" id="GO:0030288">
    <property type="term" value="C:outer membrane-bounded periplasmic space"/>
    <property type="evidence" value="ECO:0007669"/>
    <property type="project" value="UniProtKB-UniRule"/>
</dbReference>